<evidence type="ECO:0000256" key="1">
    <source>
        <dbReference type="ARBA" id="ARBA00007521"/>
    </source>
</evidence>
<keyword evidence="4" id="KW-0378">Hydrolase</keyword>
<accession>A0ABS4NYD0</accession>
<dbReference type="RefSeq" id="WP_209877930.1">
    <property type="nucleotide sequence ID" value="NZ_JAGGLV010000022.1"/>
</dbReference>
<comment type="similarity">
    <text evidence="1">Belongs to the PemK/MazF family.</text>
</comment>
<dbReference type="EC" id="3.1.-.-" evidence="4"/>
<evidence type="ECO:0000256" key="2">
    <source>
        <dbReference type="ARBA" id="ARBA00022649"/>
    </source>
</evidence>
<dbReference type="InterPro" id="IPR003477">
    <property type="entry name" value="PemK-like"/>
</dbReference>
<keyword evidence="5" id="KW-1185">Reference proteome</keyword>
<dbReference type="Gene3D" id="2.30.30.110">
    <property type="match status" value="1"/>
</dbReference>
<dbReference type="Proteomes" id="UP000773462">
    <property type="component" value="Unassembled WGS sequence"/>
</dbReference>
<sequence length="188" mass="20779">MTNGQAKSDLDHTLENLKNVVQSLNSKQQTLITEWLKLYSDYLIKEQTFNPVTDTIKYEAGSIVSIELGYNPGSEHGGSHYAVVVEDNAKTSPIVVVVPLGSSKPTKAVHFNDVDLGVIPGINALSRYPADTKSIATVSQIRAISKIRISAPVRSGDQIIFVPTPELRRLYDKIKQRFTTKGLNRTNR</sequence>
<evidence type="ECO:0000313" key="4">
    <source>
        <dbReference type="EMBL" id="MBP2115068.1"/>
    </source>
</evidence>
<dbReference type="SUPFAM" id="SSF50118">
    <property type="entry name" value="Cell growth inhibitor/plasmid maintenance toxic component"/>
    <property type="match status" value="1"/>
</dbReference>
<protein>
    <submittedName>
        <fullName evidence="4">mRNA interferase MazF</fullName>
        <ecNumber evidence="4">3.1.-.-</ecNumber>
    </submittedName>
</protein>
<dbReference type="EMBL" id="JAGGLV010000022">
    <property type="protein sequence ID" value="MBP2115068.1"/>
    <property type="molecule type" value="Genomic_DNA"/>
</dbReference>
<gene>
    <name evidence="4" type="ORF">J2Z70_005253</name>
</gene>
<dbReference type="Pfam" id="PF02452">
    <property type="entry name" value="PemK_toxin"/>
    <property type="match status" value="1"/>
</dbReference>
<dbReference type="GO" id="GO:0016787">
    <property type="term" value="F:hydrolase activity"/>
    <property type="evidence" value="ECO:0007669"/>
    <property type="project" value="UniProtKB-KW"/>
</dbReference>
<dbReference type="InterPro" id="IPR011067">
    <property type="entry name" value="Plasmid_toxin/cell-grow_inhib"/>
</dbReference>
<organism evidence="4 5">
    <name type="scientific">Paenibacillus silagei</name>
    <dbReference type="NCBI Taxonomy" id="1670801"/>
    <lineage>
        <taxon>Bacteria</taxon>
        <taxon>Bacillati</taxon>
        <taxon>Bacillota</taxon>
        <taxon>Bacilli</taxon>
        <taxon>Bacillales</taxon>
        <taxon>Paenibacillaceae</taxon>
        <taxon>Paenibacillus</taxon>
    </lineage>
</organism>
<keyword evidence="2" id="KW-1277">Toxin-antitoxin system</keyword>
<keyword evidence="3" id="KW-0175">Coiled coil</keyword>
<name>A0ABS4NYD0_9BACL</name>
<comment type="caution">
    <text evidence="4">The sequence shown here is derived from an EMBL/GenBank/DDBJ whole genome shotgun (WGS) entry which is preliminary data.</text>
</comment>
<evidence type="ECO:0000256" key="3">
    <source>
        <dbReference type="SAM" id="Coils"/>
    </source>
</evidence>
<feature type="coiled-coil region" evidence="3">
    <location>
        <begin position="7"/>
        <end position="34"/>
    </location>
</feature>
<evidence type="ECO:0000313" key="5">
    <source>
        <dbReference type="Proteomes" id="UP000773462"/>
    </source>
</evidence>
<proteinExistence type="inferred from homology"/>
<reference evidence="4 5" key="1">
    <citation type="submission" date="2021-03" db="EMBL/GenBank/DDBJ databases">
        <title>Genomic Encyclopedia of Type Strains, Phase IV (KMG-IV): sequencing the most valuable type-strain genomes for metagenomic binning, comparative biology and taxonomic classification.</title>
        <authorList>
            <person name="Goeker M."/>
        </authorList>
    </citation>
    <scope>NUCLEOTIDE SEQUENCE [LARGE SCALE GENOMIC DNA]</scope>
    <source>
        <strain evidence="4 5">DSM 101953</strain>
    </source>
</reference>